<dbReference type="SUPFAM" id="SSF54909">
    <property type="entry name" value="Dimeric alpha+beta barrel"/>
    <property type="match status" value="1"/>
</dbReference>
<evidence type="ECO:0000256" key="2">
    <source>
        <dbReference type="ARBA" id="ARBA00022771"/>
    </source>
</evidence>
<dbReference type="InterPro" id="IPR036443">
    <property type="entry name" value="Znf_RanBP2_sf"/>
</dbReference>
<keyword evidence="3" id="KW-0862">Zinc</keyword>
<dbReference type="Gene3D" id="3.30.70.100">
    <property type="match status" value="1"/>
</dbReference>
<evidence type="ECO:0000256" key="1">
    <source>
        <dbReference type="ARBA" id="ARBA00022723"/>
    </source>
</evidence>
<evidence type="ECO:0000256" key="5">
    <source>
        <dbReference type="SAM" id="MobiDB-lite"/>
    </source>
</evidence>
<keyword evidence="1" id="KW-0479">Metal-binding</keyword>
<feature type="region of interest" description="Disordered" evidence="5">
    <location>
        <begin position="1146"/>
        <end position="1179"/>
    </location>
</feature>
<dbReference type="Proteomes" id="UP001189429">
    <property type="component" value="Unassembled WGS sequence"/>
</dbReference>
<gene>
    <name evidence="7" type="ORF">PCOR1329_LOCUS45491</name>
</gene>
<evidence type="ECO:0000259" key="6">
    <source>
        <dbReference type="PROSITE" id="PS50199"/>
    </source>
</evidence>
<comment type="caution">
    <text evidence="7">The sequence shown here is derived from an EMBL/GenBank/DDBJ whole genome shotgun (WGS) entry which is preliminary data.</text>
</comment>
<evidence type="ECO:0000256" key="4">
    <source>
        <dbReference type="PROSITE-ProRule" id="PRU00322"/>
    </source>
</evidence>
<dbReference type="SUPFAM" id="SSF90209">
    <property type="entry name" value="Ran binding protein zinc finger-like"/>
    <property type="match status" value="1"/>
</dbReference>
<protein>
    <recommendedName>
        <fullName evidence="6">RanBP2-type domain-containing protein</fullName>
    </recommendedName>
</protein>
<evidence type="ECO:0000256" key="3">
    <source>
        <dbReference type="ARBA" id="ARBA00022833"/>
    </source>
</evidence>
<dbReference type="InterPro" id="IPR001876">
    <property type="entry name" value="Znf_RanBP2"/>
</dbReference>
<feature type="region of interest" description="Disordered" evidence="5">
    <location>
        <begin position="184"/>
        <end position="263"/>
    </location>
</feature>
<reference evidence="7" key="1">
    <citation type="submission" date="2023-10" db="EMBL/GenBank/DDBJ databases">
        <authorList>
            <person name="Chen Y."/>
            <person name="Shah S."/>
            <person name="Dougan E. K."/>
            <person name="Thang M."/>
            <person name="Chan C."/>
        </authorList>
    </citation>
    <scope>NUCLEOTIDE SEQUENCE [LARGE SCALE GENOMIC DNA]</scope>
</reference>
<feature type="compositionally biased region" description="Pro residues" evidence="5">
    <location>
        <begin position="567"/>
        <end position="581"/>
    </location>
</feature>
<accession>A0ABN9U5U4</accession>
<feature type="region of interest" description="Disordered" evidence="5">
    <location>
        <begin position="561"/>
        <end position="581"/>
    </location>
</feature>
<dbReference type="Gene3D" id="4.10.1060.10">
    <property type="entry name" value="Zinc finger, RanBP2-type"/>
    <property type="match status" value="1"/>
</dbReference>
<dbReference type="PROSITE" id="PS50199">
    <property type="entry name" value="ZF_RANBP2_2"/>
    <property type="match status" value="1"/>
</dbReference>
<dbReference type="EMBL" id="CAUYUJ010015471">
    <property type="protein sequence ID" value="CAK0854352.1"/>
    <property type="molecule type" value="Genomic_DNA"/>
</dbReference>
<feature type="region of interest" description="Disordered" evidence="5">
    <location>
        <begin position="1001"/>
        <end position="1023"/>
    </location>
</feature>
<feature type="region of interest" description="Disordered" evidence="5">
    <location>
        <begin position="1207"/>
        <end position="1254"/>
    </location>
</feature>
<evidence type="ECO:0000313" key="7">
    <source>
        <dbReference type="EMBL" id="CAK0854352.1"/>
    </source>
</evidence>
<keyword evidence="8" id="KW-1185">Reference proteome</keyword>
<name>A0ABN9U5U4_9DINO</name>
<sequence length="1465" mass="157545">MAPVSGGAGRGPQGQPEFDFQALRLKQEVEAESRRDEEARRARVVLADRDAVAGGDTTVLFALDSRWVGAVSAALPDWLRLQVNRQAMHEMLLAKAKAYKWYSTPPHKYWDDAFNRMASVWQRPLTEQVGLSLTDWLRSEAQTVAAALLEQPAPTSTDALNWLPSIFHAVRCWPQAMPFDVEGGAAAAEAEAKSDAPPPDAAPAGALHPTSTPMEEGGHGEAAASEASAPLMVETPRVTSGARAASPGQGEEAPRGGQHVSFKEGDKVQYWSDSNGKWIDTIVDAVREKDGAVSYDLACKKGSSADKVRPSEYDYEVGDAVEYWSTSAVRWLRAKVLKTEGCPPGHVDLDIKPSAPLANAEGLAVAASPQAYLGGAEEPEGLAGAEELAVAASSPACPGSPGAAAAPVPAALRATLLTEDRALTVLGPAVAELMLGGGKPCENRDRKIFRPGWHWLHIGKNNESPDAKAILQRTAPHVAANPSLPRRALVGVVLLGAPRPPGEQPGPWDIGPICYPILAAVALDAPISPVKGGQALWRLEEGTMQAVADALPGAECRELPGAASALQPPPEGRAASPPRPPAARLWDGFQDLGSVEATVHAALAEILQDTRSHREVGSDATFGVRLLAPAPFAAAARALCARGGWPAEAVLLDLMAFTNFLETPGATLRDHKKEIHARAPTLPCLQGNEVSKRKSSKNKFFFETLFGMGPDEWKQQAFVCNDGAPKGMRLAIKNHSRLAIVSEQSNRTYETPWSEKAMGIHPVSRAMACTPCNCETDNSISGMGAHHSMCYNFLHAVSGQCESVEWIARPSPGGFTKRLALTSSPQTLLNPDQQADDSHQFFKDYAAWGFEHIMAHGEPRDRVLSSRARPVFREILRAIASFVAPEGPAQRALSERPDSGERADAIAAAWGFFKEKVDYADTDLARVSKANARFDEFFRSRNGNIPPEDGLGHHALMRAYHYLLRQLRVHWTYYVWWFKILQLNQYSLKSVAAYLSPAGCAPVPPSRKRAKGPEGGARPRLSQSDVIRRALLQDARLKGSAGKQVSASAARRIIKDIGGVRTSAGSSAGPSTGPQGLAAAVHAAIADYKNLGLLRVSDTPGKRAAGGTEAEPPRERAADYTFYRAPAEGLGANALQEADDLEEFFRDRPGLSVGDWDGVRQGQRGRRRRRTRGARRRDGDWDCPNCGEMVFNTKDLCFNCGQARPGDSPDAGGGGDKGEAARQPKGPPGQPQRRDDAGRASLPMPGERRRARREVGDKVHYWSETYGKWIVAEVVALPAAGVLQLNIKRRVPEAQVQDVDVARPRAEFDGVADAEGRVARVPVADAAASQGSLGAQENLPGDRGEAPGLKLGYDTVPRFLEMYGSGLPSKLSAEGTDATTSLVTLLYTEVGSLNEVIELWRHGRGTTAMEKSRQAARGAAEWRRAVAEIAGRRGLECRAEKRQKTGLAASFTTTIHKPLGCSPWQ</sequence>
<dbReference type="InterPro" id="IPR011008">
    <property type="entry name" value="Dimeric_a/b-barrel"/>
</dbReference>
<evidence type="ECO:0000313" key="8">
    <source>
        <dbReference type="Proteomes" id="UP001189429"/>
    </source>
</evidence>
<feature type="domain" description="RanBP2-type" evidence="6">
    <location>
        <begin position="1177"/>
        <end position="1206"/>
    </location>
</feature>
<feature type="compositionally biased region" description="Basic residues" evidence="5">
    <location>
        <begin position="1163"/>
        <end position="1175"/>
    </location>
</feature>
<organism evidence="7 8">
    <name type="scientific">Prorocentrum cordatum</name>
    <dbReference type="NCBI Taxonomy" id="2364126"/>
    <lineage>
        <taxon>Eukaryota</taxon>
        <taxon>Sar</taxon>
        <taxon>Alveolata</taxon>
        <taxon>Dinophyceae</taxon>
        <taxon>Prorocentrales</taxon>
        <taxon>Prorocentraceae</taxon>
        <taxon>Prorocentrum</taxon>
    </lineage>
</organism>
<keyword evidence="2 4" id="KW-0863">Zinc-finger</keyword>
<proteinExistence type="predicted"/>